<comment type="function">
    <text evidence="6">Interacts with target proteins during translocation into the lumen of the endoplasmic reticulum. Protects unfolded target proteins against degradation and facilitate correct glycosylation.</text>
</comment>
<keyword evidence="8" id="KW-1185">Reference proteome</keyword>
<evidence type="ECO:0000256" key="4">
    <source>
        <dbReference type="ARBA" id="ARBA00022989"/>
    </source>
</evidence>
<evidence type="ECO:0000256" key="1">
    <source>
        <dbReference type="ARBA" id="ARBA00005500"/>
    </source>
</evidence>
<accession>A0A1E3PL40</accession>
<feature type="transmembrane region" description="Helical" evidence="6">
    <location>
        <begin position="40"/>
        <end position="62"/>
    </location>
</feature>
<sequence length="65" mass="7449">MAVQTPQQRKGNLKYAKREETKKGKNLVKKSAEFKSPLTMGWFLFLGFLLCGGALFEILRVFKIL</sequence>
<evidence type="ECO:0000256" key="5">
    <source>
        <dbReference type="ARBA" id="ARBA00023136"/>
    </source>
</evidence>
<evidence type="ECO:0000313" key="7">
    <source>
        <dbReference type="EMBL" id="ODQ66135.1"/>
    </source>
</evidence>
<dbReference type="GO" id="GO:0005789">
    <property type="term" value="C:endoplasmic reticulum membrane"/>
    <property type="evidence" value="ECO:0007669"/>
    <property type="project" value="UniProtKB-SubCell"/>
</dbReference>
<keyword evidence="4 6" id="KW-1133">Transmembrane helix</keyword>
<dbReference type="AlphaFoldDB" id="A0A1E3PL40"/>
<comment type="subcellular location">
    <subcellularLocation>
        <location evidence="6">Membrane</location>
        <topology evidence="6">Single-pass membrane protein</topology>
    </subcellularLocation>
    <subcellularLocation>
        <location evidence="6">Endoplasmic reticulum membrane</location>
        <topology evidence="6">Single-pass membrane protein</topology>
    </subcellularLocation>
</comment>
<name>A0A1E3PL40_9ASCO</name>
<proteinExistence type="inferred from homology"/>
<comment type="similarity">
    <text evidence="1 6">Belongs to the RAMP4 family.</text>
</comment>
<keyword evidence="5 6" id="KW-0472">Membrane</keyword>
<gene>
    <name evidence="7" type="ORF">NADFUDRAFT_51402</name>
</gene>
<evidence type="ECO:0000256" key="2">
    <source>
        <dbReference type="ARBA" id="ARBA00022692"/>
    </source>
</evidence>
<organism evidence="7 8">
    <name type="scientific">Nadsonia fulvescens var. elongata DSM 6958</name>
    <dbReference type="NCBI Taxonomy" id="857566"/>
    <lineage>
        <taxon>Eukaryota</taxon>
        <taxon>Fungi</taxon>
        <taxon>Dikarya</taxon>
        <taxon>Ascomycota</taxon>
        <taxon>Saccharomycotina</taxon>
        <taxon>Dipodascomycetes</taxon>
        <taxon>Dipodascales</taxon>
        <taxon>Dipodascales incertae sedis</taxon>
        <taxon>Nadsonia</taxon>
    </lineage>
</organism>
<keyword evidence="2 6" id="KW-0812">Transmembrane</keyword>
<dbReference type="EMBL" id="KV454409">
    <property type="protein sequence ID" value="ODQ66135.1"/>
    <property type="molecule type" value="Genomic_DNA"/>
</dbReference>
<reference evidence="7 8" key="1">
    <citation type="journal article" date="2016" name="Proc. Natl. Acad. Sci. U.S.A.">
        <title>Comparative genomics of biotechnologically important yeasts.</title>
        <authorList>
            <person name="Riley R."/>
            <person name="Haridas S."/>
            <person name="Wolfe K.H."/>
            <person name="Lopes M.R."/>
            <person name="Hittinger C.T."/>
            <person name="Goeker M."/>
            <person name="Salamov A.A."/>
            <person name="Wisecaver J.H."/>
            <person name="Long T.M."/>
            <person name="Calvey C.H."/>
            <person name="Aerts A.L."/>
            <person name="Barry K.W."/>
            <person name="Choi C."/>
            <person name="Clum A."/>
            <person name="Coughlan A.Y."/>
            <person name="Deshpande S."/>
            <person name="Douglass A.P."/>
            <person name="Hanson S.J."/>
            <person name="Klenk H.-P."/>
            <person name="LaButti K.M."/>
            <person name="Lapidus A."/>
            <person name="Lindquist E.A."/>
            <person name="Lipzen A.M."/>
            <person name="Meier-Kolthoff J.P."/>
            <person name="Ohm R.A."/>
            <person name="Otillar R.P."/>
            <person name="Pangilinan J.L."/>
            <person name="Peng Y."/>
            <person name="Rokas A."/>
            <person name="Rosa C.A."/>
            <person name="Scheuner C."/>
            <person name="Sibirny A.A."/>
            <person name="Slot J.C."/>
            <person name="Stielow J.B."/>
            <person name="Sun H."/>
            <person name="Kurtzman C.P."/>
            <person name="Blackwell M."/>
            <person name="Grigoriev I.V."/>
            <person name="Jeffries T.W."/>
        </authorList>
    </citation>
    <scope>NUCLEOTIDE SEQUENCE [LARGE SCALE GENOMIC DNA]</scope>
    <source>
        <strain evidence="7 8">DSM 6958</strain>
    </source>
</reference>
<evidence type="ECO:0000313" key="8">
    <source>
        <dbReference type="Proteomes" id="UP000095009"/>
    </source>
</evidence>
<keyword evidence="3 6" id="KW-0256">Endoplasmic reticulum</keyword>
<dbReference type="Proteomes" id="UP000095009">
    <property type="component" value="Unassembled WGS sequence"/>
</dbReference>
<dbReference type="Pfam" id="PF06624">
    <property type="entry name" value="RAMP4"/>
    <property type="match status" value="1"/>
</dbReference>
<evidence type="ECO:0000256" key="3">
    <source>
        <dbReference type="ARBA" id="ARBA00022824"/>
    </source>
</evidence>
<evidence type="ECO:0000256" key="6">
    <source>
        <dbReference type="RuleBase" id="RU364120"/>
    </source>
</evidence>
<dbReference type="InterPro" id="IPR010580">
    <property type="entry name" value="ER_stress-assoc"/>
</dbReference>
<dbReference type="OrthoDB" id="16679at2759"/>
<protein>
    <recommendedName>
        <fullName evidence="6">Stress-associated endoplasmic reticulum protein</fullName>
    </recommendedName>
</protein>